<evidence type="ECO:0000313" key="2">
    <source>
        <dbReference type="EMBL" id="KAJ3057510.1"/>
    </source>
</evidence>
<evidence type="ECO:0000313" key="3">
    <source>
        <dbReference type="Proteomes" id="UP001212841"/>
    </source>
</evidence>
<dbReference type="EMBL" id="JADGJD010000002">
    <property type="protein sequence ID" value="KAJ3057510.1"/>
    <property type="molecule type" value="Genomic_DNA"/>
</dbReference>
<keyword evidence="3" id="KW-1185">Reference proteome</keyword>
<evidence type="ECO:0000256" key="1">
    <source>
        <dbReference type="SAM" id="MobiDB-lite"/>
    </source>
</evidence>
<feature type="compositionally biased region" description="Basic and acidic residues" evidence="1">
    <location>
        <begin position="14"/>
        <end position="24"/>
    </location>
</feature>
<proteinExistence type="predicted"/>
<reference evidence="2" key="1">
    <citation type="submission" date="2020-05" db="EMBL/GenBank/DDBJ databases">
        <title>Phylogenomic resolution of chytrid fungi.</title>
        <authorList>
            <person name="Stajich J.E."/>
            <person name="Amses K."/>
            <person name="Simmons R."/>
            <person name="Seto K."/>
            <person name="Myers J."/>
            <person name="Bonds A."/>
            <person name="Quandt C.A."/>
            <person name="Barry K."/>
            <person name="Liu P."/>
            <person name="Grigoriev I."/>
            <person name="Longcore J.E."/>
            <person name="James T.Y."/>
        </authorList>
    </citation>
    <scope>NUCLEOTIDE SEQUENCE</scope>
    <source>
        <strain evidence="2">JEL0318</strain>
    </source>
</reference>
<dbReference type="AlphaFoldDB" id="A0AAD5SS52"/>
<organism evidence="2 3">
    <name type="scientific">Rhizophlyctis rosea</name>
    <dbReference type="NCBI Taxonomy" id="64517"/>
    <lineage>
        <taxon>Eukaryota</taxon>
        <taxon>Fungi</taxon>
        <taxon>Fungi incertae sedis</taxon>
        <taxon>Chytridiomycota</taxon>
        <taxon>Chytridiomycota incertae sedis</taxon>
        <taxon>Chytridiomycetes</taxon>
        <taxon>Rhizophlyctidales</taxon>
        <taxon>Rhizophlyctidaceae</taxon>
        <taxon>Rhizophlyctis</taxon>
    </lineage>
</organism>
<name>A0AAD5SS52_9FUNG</name>
<dbReference type="Proteomes" id="UP001212841">
    <property type="component" value="Unassembled WGS sequence"/>
</dbReference>
<feature type="region of interest" description="Disordered" evidence="1">
    <location>
        <begin position="1"/>
        <end position="24"/>
    </location>
</feature>
<protein>
    <submittedName>
        <fullName evidence="2">Uncharacterized protein</fullName>
    </submittedName>
</protein>
<gene>
    <name evidence="2" type="ORF">HK097_004031</name>
</gene>
<comment type="caution">
    <text evidence="2">The sequence shown here is derived from an EMBL/GenBank/DDBJ whole genome shotgun (WGS) entry which is preliminary data.</text>
</comment>
<accession>A0AAD5SS52</accession>
<sequence length="373" mass="41355">MHLDSPLTSTKRKRDTESHGLPEPKALRMATLSNRLQSLRVAEGSDNYTDAASMDVEDSNGMGSDNAAGRAIRRAFRTRNSSISTTEALPGFQEDLLRYNQIVDDIKATVVHPYQLSGDLDMDLHCMRDRLERKRQLYGGGLKDEYWKKRGLPTHDLVRQRSALCACLYAPVYGFFYQLHTEIQRAADQSMIMERVLNGLVFAGDCADFVGEPFQPDVIYAAYHLSTSFVAWTIKQTELLDVKNGKGRSGEARVMQLFDNVSRILQALQAMRRCGDGRGGEEFGTEVPGMNATLVSLGQSLVDAGLRLFRAASSKSALPTSGRRILVIAMACKYVQAVMTLVGGNEEEKKRMQSCMYQKLVAALPPEAQATVI</sequence>